<protein>
    <recommendedName>
        <fullName evidence="1">GST C-terminal domain-containing protein</fullName>
    </recommendedName>
</protein>
<dbReference type="OrthoDB" id="462203at2"/>
<keyword evidence="3" id="KW-1185">Reference proteome</keyword>
<proteinExistence type="predicted"/>
<dbReference type="GO" id="GO:0004497">
    <property type="term" value="F:monooxygenase activity"/>
    <property type="evidence" value="ECO:0007669"/>
    <property type="project" value="InterPro"/>
</dbReference>
<dbReference type="KEGG" id="niy:FQ775_10350"/>
<dbReference type="InterPro" id="IPR004046">
    <property type="entry name" value="GST_C"/>
</dbReference>
<evidence type="ECO:0000259" key="1">
    <source>
        <dbReference type="PROSITE" id="PS50405"/>
    </source>
</evidence>
<dbReference type="PANTHER" id="PTHR43747:SF4">
    <property type="entry name" value="FLAVIN-DEPENDENT TRYPTOPHAN HALOGENASE"/>
    <property type="match status" value="1"/>
</dbReference>
<evidence type="ECO:0000313" key="2">
    <source>
        <dbReference type="EMBL" id="QDZ00754.1"/>
    </source>
</evidence>
<evidence type="ECO:0000313" key="3">
    <source>
        <dbReference type="Proteomes" id="UP000321389"/>
    </source>
</evidence>
<dbReference type="SUPFAM" id="SSF47616">
    <property type="entry name" value="GST C-terminal domain-like"/>
    <property type="match status" value="1"/>
</dbReference>
<sequence>MNEVLPGVFGYLESVCGRPFLVGDGLTLADIALVSTLVNYHYFGFAIDRDRFPLLAAYRDEMIVQEPFAKALAAEEPFASRMALDPGLRRPGRRRSASPAPPPLRFYCRRLTGEPQVRWMPIGDEGGSGTHMKTGGTRLVIVGGGTAGWIAALMLQRHAAKNELQLEISVVESSRIPTIGVGEGTTAVFRQALHDLGVDETEFVRETGATIKFGIRHRDWKRKGHSYDGPIDDPNLLALCRDFMPGEQQSMLHIQAVSSGTRVSDIHLFGELMQRQKSPFGLEDDHELIPAGPFQHAFHFDQARVGAYLRRITQGVERVDAEVAELKRNGETGDIEALVMTDGSELAGDFFIDCTGFRRKLIGEGMGAKWISYREHLPVNRAMPFWLDHEEGCDVSPFTLAWAQQAGWMWSIPTQDRIGCGYVYSDEFIGPEEAQAEIERVLGRPIEPRADLRFDSGRLDRAWIGNCLALGLSSSFLEPLEATSIHGTVVQIQLFTKFFLGGACAATEGMRDKYNAVVARQLNDFRIFINLHYVGQREEPFWRHVREDCLHETTRDMLDHWASHMPRRSDFTPFPGDLAHINEQLYYPVLDGLGHLSREAARCEMAANPKLRAYARKTIDAHVRDYKKAATKCIGHKTYLDLVADGAVTFQWH</sequence>
<dbReference type="EMBL" id="CP042301">
    <property type="protein sequence ID" value="QDZ00754.1"/>
    <property type="molecule type" value="Genomic_DNA"/>
</dbReference>
<dbReference type="InterPro" id="IPR006905">
    <property type="entry name" value="Flavin_halogenase"/>
</dbReference>
<dbReference type="PROSITE" id="PS50405">
    <property type="entry name" value="GST_CTER"/>
    <property type="match status" value="1"/>
</dbReference>
<dbReference type="InterPro" id="IPR036282">
    <property type="entry name" value="Glutathione-S-Trfase_C_sf"/>
</dbReference>
<accession>A0A5B8KYF9</accession>
<dbReference type="InterPro" id="IPR036188">
    <property type="entry name" value="FAD/NAD-bd_sf"/>
</dbReference>
<dbReference type="AlphaFoldDB" id="A0A5B8KYF9"/>
<organism evidence="2 3">
    <name type="scientific">Nitratireductor mangrovi</name>
    <dbReference type="NCBI Taxonomy" id="2599600"/>
    <lineage>
        <taxon>Bacteria</taxon>
        <taxon>Pseudomonadati</taxon>
        <taxon>Pseudomonadota</taxon>
        <taxon>Alphaproteobacteria</taxon>
        <taxon>Hyphomicrobiales</taxon>
        <taxon>Phyllobacteriaceae</taxon>
        <taxon>Nitratireductor</taxon>
    </lineage>
</organism>
<gene>
    <name evidence="2" type="ORF">FQ775_10350</name>
</gene>
<feature type="domain" description="GST C-terminal" evidence="1">
    <location>
        <begin position="1"/>
        <end position="86"/>
    </location>
</feature>
<dbReference type="SUPFAM" id="SSF51905">
    <property type="entry name" value="FAD/NAD(P)-binding domain"/>
    <property type="match status" value="1"/>
</dbReference>
<dbReference type="Pfam" id="PF00043">
    <property type="entry name" value="GST_C"/>
    <property type="match status" value="1"/>
</dbReference>
<dbReference type="InterPro" id="IPR050816">
    <property type="entry name" value="Flavin-dep_Halogenase_NPB"/>
</dbReference>
<dbReference type="Proteomes" id="UP000321389">
    <property type="component" value="Chromosome"/>
</dbReference>
<dbReference type="Gene3D" id="1.20.1050.10">
    <property type="match status" value="1"/>
</dbReference>
<dbReference type="PANTHER" id="PTHR43747">
    <property type="entry name" value="FAD-BINDING PROTEIN"/>
    <property type="match status" value="1"/>
</dbReference>
<dbReference type="Gene3D" id="3.50.50.60">
    <property type="entry name" value="FAD/NAD(P)-binding domain"/>
    <property type="match status" value="1"/>
</dbReference>
<reference evidence="2" key="1">
    <citation type="submission" date="2020-04" db="EMBL/GenBank/DDBJ databases">
        <title>Nitratireductor sp. nov. isolated from mangrove soil.</title>
        <authorList>
            <person name="Ye Y."/>
        </authorList>
    </citation>
    <scope>NUCLEOTIDE SEQUENCE</scope>
    <source>
        <strain evidence="2">SY7</strain>
    </source>
</reference>
<dbReference type="Pfam" id="PF04820">
    <property type="entry name" value="Trp_halogenase"/>
    <property type="match status" value="1"/>
</dbReference>
<name>A0A5B8KYF9_9HYPH</name>
<dbReference type="InterPro" id="IPR010987">
    <property type="entry name" value="Glutathione-S-Trfase_C-like"/>
</dbReference>